<evidence type="ECO:0000313" key="3">
    <source>
        <dbReference type="Proteomes" id="UP000053327"/>
    </source>
</evidence>
<name>A0A0J9SXG3_PLAV1</name>
<dbReference type="Proteomes" id="UP000053327">
    <property type="component" value="Unassembled WGS sequence"/>
</dbReference>
<reference evidence="2 3" key="1">
    <citation type="submission" date="2011-08" db="EMBL/GenBank/DDBJ databases">
        <title>The Genome Sequence of Plasmodium vivax Brazil I.</title>
        <authorList>
            <consortium name="The Broad Institute Genome Sequencing Platform"/>
            <consortium name="The Broad Institute Genome Sequencing Center for Infectious Disease"/>
            <person name="Neafsey D."/>
            <person name="Carlton J."/>
            <person name="Barnwell J."/>
            <person name="Collins W."/>
            <person name="Escalante A."/>
            <person name="Mullikin J."/>
            <person name="Saul A."/>
            <person name="Guigo R."/>
            <person name="Camara F."/>
            <person name="Young S.K."/>
            <person name="Zeng Q."/>
            <person name="Gargeya S."/>
            <person name="Fitzgerald M."/>
            <person name="Haas B."/>
            <person name="Abouelleil A."/>
            <person name="Alvarado L."/>
            <person name="Arachchi H.M."/>
            <person name="Berlin A."/>
            <person name="Brown A."/>
            <person name="Chapman S.B."/>
            <person name="Chen Z."/>
            <person name="Dunbar C."/>
            <person name="Freedman E."/>
            <person name="Gearin G."/>
            <person name="Gellesch M."/>
            <person name="Goldberg J."/>
            <person name="Griggs A."/>
            <person name="Gujja S."/>
            <person name="Heiman D."/>
            <person name="Howarth C."/>
            <person name="Larson L."/>
            <person name="Lui A."/>
            <person name="MacDonald P.J.P."/>
            <person name="Montmayeur A."/>
            <person name="Murphy C."/>
            <person name="Neiman D."/>
            <person name="Pearson M."/>
            <person name="Priest M."/>
            <person name="Roberts A."/>
            <person name="Saif S."/>
            <person name="Shea T."/>
            <person name="Shenoy N."/>
            <person name="Sisk P."/>
            <person name="Stolte C."/>
            <person name="Sykes S."/>
            <person name="Wortman J."/>
            <person name="Nusbaum C."/>
            <person name="Birren B."/>
        </authorList>
    </citation>
    <scope>NUCLEOTIDE SEQUENCE [LARGE SCALE GENOMIC DNA]</scope>
    <source>
        <strain evidence="2 3">Brazil I</strain>
    </source>
</reference>
<evidence type="ECO:0000313" key="2">
    <source>
        <dbReference type="EMBL" id="KMZ87549.1"/>
    </source>
</evidence>
<gene>
    <name evidence="2" type="ORF">PVBG_04887</name>
</gene>
<dbReference type="EMBL" id="KQ234797">
    <property type="protein sequence ID" value="KMZ87549.1"/>
    <property type="molecule type" value="Genomic_DNA"/>
</dbReference>
<feature type="compositionally biased region" description="Low complexity" evidence="1">
    <location>
        <begin position="227"/>
        <end position="242"/>
    </location>
</feature>
<protein>
    <submittedName>
        <fullName evidence="2">Uncharacterized protein</fullName>
    </submittedName>
</protein>
<organism evidence="2 3">
    <name type="scientific">Plasmodium vivax (strain Brazil I)</name>
    <dbReference type="NCBI Taxonomy" id="1033975"/>
    <lineage>
        <taxon>Eukaryota</taxon>
        <taxon>Sar</taxon>
        <taxon>Alveolata</taxon>
        <taxon>Apicomplexa</taxon>
        <taxon>Aconoidasida</taxon>
        <taxon>Haemosporida</taxon>
        <taxon>Plasmodiidae</taxon>
        <taxon>Plasmodium</taxon>
        <taxon>Plasmodium (Plasmodium)</taxon>
    </lineage>
</organism>
<evidence type="ECO:0000256" key="1">
    <source>
        <dbReference type="SAM" id="MobiDB-lite"/>
    </source>
</evidence>
<feature type="region of interest" description="Disordered" evidence="1">
    <location>
        <begin position="222"/>
        <end position="242"/>
    </location>
</feature>
<sequence length="552" mass="63396">MNLKILPLFIFPFLPRDEAKRTENEKFFLGKKQGLLFPPQSLHSIAKRGKIRRYLFIGRNKEESNGPPNVRKNTPTNIATLKNDGPHMKEQLGGVKNRIINFFRREKTMIDKIKNLNEEESLWFVTGYAKNLFNECSHHHIIGFEHIKEVGLKTLARFNRVPPLDSLLPGDGARKGNYLVAAAYRVDKRVVFYKSGQSAPMGGAGSVAASPKDSATSILGSISGSSARPTTGPAAETTAGPTADPRVNQNYILCSYTYFIFYVYDKEGKKFYICTRDMNDECSLYEMNELEKEDLYHFLHNYVSSKKDLTNLHVVSLIKKNRAAKRATEDASTEELLNVHNYTNKFNSYLKRLFNVCHNSDILLENRMNRKYEQPNITFIFGNTNFLFKNKTYLESLKSFFLKNDQQKNLFELIFKDNKGYKFYVQNDVTDKSSYVLRCTKISKKKFDMVCKKLRTFYEYKSCNAKGKEGEDPFFVYAKILFDSYANDLASNEKKKIFRGEENFAHRSVYINIGSNDHFVDGEDISFGTADEGLLFTLTKNFLDSLVSCVHV</sequence>
<dbReference type="AlphaFoldDB" id="A0A0J9SXG3"/>
<proteinExistence type="predicted"/>
<accession>A0A0J9SXG3</accession>
<dbReference type="OrthoDB" id="376638at2759"/>